<dbReference type="Proteomes" id="UP000310314">
    <property type="component" value="Unassembled WGS sequence"/>
</dbReference>
<dbReference type="EMBL" id="VATY01000001">
    <property type="protein sequence ID" value="TMM59472.1"/>
    <property type="molecule type" value="Genomic_DNA"/>
</dbReference>
<dbReference type="InterPro" id="IPR010664">
    <property type="entry name" value="LipoPS_assembly_LptC-rel"/>
</dbReference>
<evidence type="ECO:0000313" key="1">
    <source>
        <dbReference type="EMBL" id="TMM59472.1"/>
    </source>
</evidence>
<dbReference type="Gene3D" id="2.60.450.10">
    <property type="entry name" value="Lipopolysaccharide (LPS) transport protein A like domain"/>
    <property type="match status" value="1"/>
</dbReference>
<name>A0A5S3PYV9_9FLAO</name>
<dbReference type="Pfam" id="PF06835">
    <property type="entry name" value="LptC"/>
    <property type="match status" value="1"/>
</dbReference>
<accession>A0A5S3PYV9</accession>
<comment type="caution">
    <text evidence="1">The sequence shown here is derived from an EMBL/GenBank/DDBJ whole genome shotgun (WGS) entry which is preliminary data.</text>
</comment>
<dbReference type="OrthoDB" id="1427074at2"/>
<evidence type="ECO:0000313" key="2">
    <source>
        <dbReference type="Proteomes" id="UP000310314"/>
    </source>
</evidence>
<organism evidence="1 2">
    <name type="scientific">Maribacter algarum</name>
    <name type="common">ex Zhang et al. 2020</name>
    <dbReference type="NCBI Taxonomy" id="2578118"/>
    <lineage>
        <taxon>Bacteria</taxon>
        <taxon>Pseudomonadati</taxon>
        <taxon>Bacteroidota</taxon>
        <taxon>Flavobacteriia</taxon>
        <taxon>Flavobacteriales</taxon>
        <taxon>Flavobacteriaceae</taxon>
        <taxon>Maribacter</taxon>
    </lineage>
</organism>
<dbReference type="GO" id="GO:0015221">
    <property type="term" value="F:lipopolysaccharide transmembrane transporter activity"/>
    <property type="evidence" value="ECO:0007669"/>
    <property type="project" value="InterPro"/>
</dbReference>
<dbReference type="PROSITE" id="PS51257">
    <property type="entry name" value="PROKAR_LIPOPROTEIN"/>
    <property type="match status" value="1"/>
</dbReference>
<proteinExistence type="predicted"/>
<dbReference type="GO" id="GO:0005886">
    <property type="term" value="C:plasma membrane"/>
    <property type="evidence" value="ECO:0007669"/>
    <property type="project" value="InterPro"/>
</dbReference>
<reference evidence="1 2" key="1">
    <citation type="submission" date="2019-05" db="EMBL/GenBank/DDBJ databases">
        <authorList>
            <person name="Zhang J.-Y."/>
            <person name="Feg X."/>
            <person name="Du Z.-J."/>
        </authorList>
    </citation>
    <scope>NUCLEOTIDE SEQUENCE [LARGE SCALE GENOMIC DNA]</scope>
    <source>
        <strain evidence="1 2">RZ26</strain>
    </source>
</reference>
<dbReference type="RefSeq" id="WP_138657461.1">
    <property type="nucleotide sequence ID" value="NZ_VATY01000001.1"/>
</dbReference>
<gene>
    <name evidence="1" type="primary">lptC</name>
    <name evidence="1" type="ORF">FEE95_08635</name>
</gene>
<dbReference type="InterPro" id="IPR026265">
    <property type="entry name" value="LptC"/>
</dbReference>
<sequence length="210" mass="24001">MVKPIYNTFNSIATIFVAMLFFSCGDNYKRVGDEAKKNVFPVGIAENFVLTYTEANQVIIADSTESSRVISVLTSPMQEDFTNLEFPYRTFPNGLHMDFFDDSDQKSIVKADYGIIYSATNLIDLRGNVVLESHDGKKLETSQLYLDQVNEWIFTHETFTYTNPEDGTIMDGEGMDFSKDRNFLYAHKTYGLMLIPEEKEQAQEKEPVDD</sequence>
<dbReference type="NCBIfam" id="TIGR04409">
    <property type="entry name" value="LptC_YrbK"/>
    <property type="match status" value="1"/>
</dbReference>
<protein>
    <submittedName>
        <fullName evidence="1">LPS export ABC transporter periplasmic protein LptC</fullName>
    </submittedName>
</protein>
<dbReference type="AlphaFoldDB" id="A0A5S3PYV9"/>
<keyword evidence="2" id="KW-1185">Reference proteome</keyword>